<evidence type="ECO:0000313" key="3">
    <source>
        <dbReference type="Proteomes" id="UP001303236"/>
    </source>
</evidence>
<proteinExistence type="predicted"/>
<protein>
    <submittedName>
        <fullName evidence="1">Uncharacterized protein</fullName>
    </submittedName>
</protein>
<keyword evidence="3" id="KW-1185">Reference proteome</keyword>
<gene>
    <name evidence="1" type="ORF">RI138_00065</name>
    <name evidence="2" type="ORF">RI138_32245</name>
</gene>
<evidence type="ECO:0000313" key="2">
    <source>
        <dbReference type="EMBL" id="WNF31120.1"/>
    </source>
</evidence>
<dbReference type="EMBL" id="CP134500">
    <property type="protein sequence ID" value="WNF25319.1"/>
    <property type="molecule type" value="Genomic_DNA"/>
</dbReference>
<dbReference type="EMBL" id="CP134500">
    <property type="protein sequence ID" value="WNF31120.1"/>
    <property type="molecule type" value="Genomic_DNA"/>
</dbReference>
<evidence type="ECO:0000313" key="1">
    <source>
        <dbReference type="EMBL" id="WNF25319.1"/>
    </source>
</evidence>
<name>A0ABY9VQA7_9ACTN</name>
<reference evidence="1 3" key="1">
    <citation type="submission" date="2023-09" db="EMBL/GenBank/DDBJ databases">
        <title>Genome completion map analysis of the actinomycetes C11-1.</title>
        <authorList>
            <person name="Qin P."/>
            <person name="Guan P."/>
        </authorList>
    </citation>
    <scope>NUCLEOTIDE SEQUENCE [LARGE SCALE GENOMIC DNA]</scope>
    <source>
        <strain evidence="1 3">C11-1</strain>
    </source>
</reference>
<organism evidence="1 3">
    <name type="scientific">Streptomyces durocortorensis</name>
    <dbReference type="NCBI Taxonomy" id="2811104"/>
    <lineage>
        <taxon>Bacteria</taxon>
        <taxon>Bacillati</taxon>
        <taxon>Actinomycetota</taxon>
        <taxon>Actinomycetes</taxon>
        <taxon>Kitasatosporales</taxon>
        <taxon>Streptomycetaceae</taxon>
        <taxon>Streptomyces</taxon>
    </lineage>
</organism>
<dbReference type="Proteomes" id="UP001303236">
    <property type="component" value="Chromosome"/>
</dbReference>
<accession>A0ABY9VQA7</accession>
<sequence>MAVRLVDEFVGLADAGGEVAAGVAGEGLVEETTFGGGDVLAAAVAFGGECVEQAGGADAQAVHGGGEDVGVVVCLQVEVGSTA</sequence>